<keyword evidence="1" id="KW-0732">Signal</keyword>
<evidence type="ECO:0000313" key="2">
    <source>
        <dbReference type="EMBL" id="MBC8593325.1"/>
    </source>
</evidence>
<evidence type="ECO:0008006" key="4">
    <source>
        <dbReference type="Google" id="ProtNLM"/>
    </source>
</evidence>
<dbReference type="AlphaFoldDB" id="A0A926IQ96"/>
<feature type="signal peptide" evidence="1">
    <location>
        <begin position="1"/>
        <end position="21"/>
    </location>
</feature>
<dbReference type="Proteomes" id="UP000651085">
    <property type="component" value="Unassembled WGS sequence"/>
</dbReference>
<reference evidence="2" key="1">
    <citation type="submission" date="2020-08" db="EMBL/GenBank/DDBJ databases">
        <title>Genome public.</title>
        <authorList>
            <person name="Liu C."/>
            <person name="Sun Q."/>
        </authorList>
    </citation>
    <scope>NUCLEOTIDE SEQUENCE</scope>
    <source>
        <strain evidence="2">N12</strain>
    </source>
</reference>
<dbReference type="PROSITE" id="PS51257">
    <property type="entry name" value="PROKAR_LIPOPROTEIN"/>
    <property type="match status" value="1"/>
</dbReference>
<evidence type="ECO:0000256" key="1">
    <source>
        <dbReference type="SAM" id="SignalP"/>
    </source>
</evidence>
<proteinExistence type="predicted"/>
<sequence>MKKLIYLFSMLLLFSSCTSMIERWLGGDDYEEESPYLKHMPEKTMEGNNTFGCYINGKLLAVQGTKGKEGSDFVTAKRIESDNNFAIGWLPAYYLDISIEFEDKDMGHLCVRFDTTNLKEGINHCDMFCNKYAVNDSVDVNVTFLNEEKHIICGEFDKAILYDSDNIKDFITLTKGQFDVKYELREYNSENR</sequence>
<organism evidence="2 3">
    <name type="scientific">Jilunia laotingensis</name>
    <dbReference type="NCBI Taxonomy" id="2763675"/>
    <lineage>
        <taxon>Bacteria</taxon>
        <taxon>Pseudomonadati</taxon>
        <taxon>Bacteroidota</taxon>
        <taxon>Bacteroidia</taxon>
        <taxon>Bacteroidales</taxon>
        <taxon>Bacteroidaceae</taxon>
        <taxon>Jilunia</taxon>
    </lineage>
</organism>
<dbReference type="RefSeq" id="WP_262434468.1">
    <property type="nucleotide sequence ID" value="NZ_JACRTF010000001.1"/>
</dbReference>
<name>A0A926IQ96_9BACT</name>
<accession>A0A926IQ96</accession>
<feature type="chain" id="PRO_5039413016" description="Lipoprotein" evidence="1">
    <location>
        <begin position="22"/>
        <end position="192"/>
    </location>
</feature>
<gene>
    <name evidence="2" type="ORF">H8744_08725</name>
</gene>
<protein>
    <recommendedName>
        <fullName evidence="4">Lipoprotein</fullName>
    </recommendedName>
</protein>
<comment type="caution">
    <text evidence="2">The sequence shown here is derived from an EMBL/GenBank/DDBJ whole genome shotgun (WGS) entry which is preliminary data.</text>
</comment>
<dbReference type="EMBL" id="JACRTF010000001">
    <property type="protein sequence ID" value="MBC8593325.1"/>
    <property type="molecule type" value="Genomic_DNA"/>
</dbReference>
<keyword evidence="3" id="KW-1185">Reference proteome</keyword>
<evidence type="ECO:0000313" key="3">
    <source>
        <dbReference type="Proteomes" id="UP000651085"/>
    </source>
</evidence>